<accession>A0A1E3PNM9</accession>
<dbReference type="GO" id="GO:0000794">
    <property type="term" value="C:condensed nuclear chromosome"/>
    <property type="evidence" value="ECO:0007669"/>
    <property type="project" value="TreeGrafter"/>
</dbReference>
<feature type="region of interest" description="Disordered" evidence="1">
    <location>
        <begin position="1"/>
        <end position="54"/>
    </location>
</feature>
<dbReference type="GO" id="GO:0007131">
    <property type="term" value="P:reciprocal meiotic recombination"/>
    <property type="evidence" value="ECO:0007669"/>
    <property type="project" value="TreeGrafter"/>
</dbReference>
<proteinExistence type="predicted"/>
<dbReference type="PANTHER" id="PTHR22942">
    <property type="entry name" value="RECA/RAD51/RADA DNA STRAND-PAIRING FAMILY MEMBER"/>
    <property type="match status" value="1"/>
</dbReference>
<dbReference type="OrthoDB" id="10251254at2759"/>
<dbReference type="SUPFAM" id="SSF47794">
    <property type="entry name" value="Rad51 N-terminal domain-like"/>
    <property type="match status" value="1"/>
</dbReference>
<organism evidence="2 3">
    <name type="scientific">Nadsonia fulvescens var. elongata DSM 6958</name>
    <dbReference type="NCBI Taxonomy" id="857566"/>
    <lineage>
        <taxon>Eukaryota</taxon>
        <taxon>Fungi</taxon>
        <taxon>Dikarya</taxon>
        <taxon>Ascomycota</taxon>
        <taxon>Saccharomycotina</taxon>
        <taxon>Dipodascomycetes</taxon>
        <taxon>Dipodascales</taxon>
        <taxon>Dipodascales incertae sedis</taxon>
        <taxon>Nadsonia</taxon>
    </lineage>
</organism>
<sequence>MAAGSRNEHPDTMSQEEEAIDSVSANVAATTLESEARSGEGSGILVDQDEDEDGESFGPVLIAKLEGNGITASDIRKLTEAGYNTAESIAYTPKRILLAVKGISEAKADKLLVEASKYVPMGFTTATEFHHRRSE</sequence>
<evidence type="ECO:0000256" key="1">
    <source>
        <dbReference type="SAM" id="MobiDB-lite"/>
    </source>
</evidence>
<dbReference type="GO" id="GO:0042148">
    <property type="term" value="P:DNA strand invasion"/>
    <property type="evidence" value="ECO:0007669"/>
    <property type="project" value="TreeGrafter"/>
</dbReference>
<dbReference type="GO" id="GO:0070192">
    <property type="term" value="P:chromosome organization involved in meiotic cell cycle"/>
    <property type="evidence" value="ECO:0007669"/>
    <property type="project" value="TreeGrafter"/>
</dbReference>
<dbReference type="AlphaFoldDB" id="A0A1E3PNM9"/>
<gene>
    <name evidence="2" type="ORF">NADFUDRAFT_81649</name>
</gene>
<dbReference type="GO" id="GO:0000166">
    <property type="term" value="F:nucleotide binding"/>
    <property type="evidence" value="ECO:0007669"/>
    <property type="project" value="InterPro"/>
</dbReference>
<feature type="compositionally biased region" description="Polar residues" evidence="1">
    <location>
        <begin position="23"/>
        <end position="33"/>
    </location>
</feature>
<name>A0A1E3PNM9_9ASCO</name>
<dbReference type="GO" id="GO:0000730">
    <property type="term" value="P:DNA recombinase assembly"/>
    <property type="evidence" value="ECO:0007669"/>
    <property type="project" value="TreeGrafter"/>
</dbReference>
<dbReference type="Pfam" id="PF14520">
    <property type="entry name" value="HHH_5"/>
    <property type="match status" value="1"/>
</dbReference>
<dbReference type="PANTHER" id="PTHR22942:SF39">
    <property type="entry name" value="DNA REPAIR PROTEIN RAD51 HOMOLOG 1"/>
    <property type="match status" value="1"/>
</dbReference>
<dbReference type="Gene3D" id="1.10.150.20">
    <property type="entry name" value="5' to 3' exonuclease, C-terminal subdomain"/>
    <property type="match status" value="1"/>
</dbReference>
<dbReference type="GO" id="GO:0003690">
    <property type="term" value="F:double-stranded DNA binding"/>
    <property type="evidence" value="ECO:0007669"/>
    <property type="project" value="TreeGrafter"/>
</dbReference>
<dbReference type="Proteomes" id="UP000095009">
    <property type="component" value="Unassembled WGS sequence"/>
</dbReference>
<dbReference type="STRING" id="857566.A0A1E3PNM9"/>
<dbReference type="GO" id="GO:0000150">
    <property type="term" value="F:DNA strand exchange activity"/>
    <property type="evidence" value="ECO:0007669"/>
    <property type="project" value="TreeGrafter"/>
</dbReference>
<keyword evidence="3" id="KW-1185">Reference proteome</keyword>
<evidence type="ECO:0000313" key="3">
    <source>
        <dbReference type="Proteomes" id="UP000095009"/>
    </source>
</evidence>
<feature type="compositionally biased region" description="Basic and acidic residues" evidence="1">
    <location>
        <begin position="1"/>
        <end position="11"/>
    </location>
</feature>
<dbReference type="FunFam" id="1.10.150.20:FF:000008">
    <property type="entry name" value="DNA repair protein RAD51 homolog"/>
    <property type="match status" value="1"/>
</dbReference>
<feature type="non-terminal residue" evidence="2">
    <location>
        <position position="135"/>
    </location>
</feature>
<protein>
    <submittedName>
        <fullName evidence="2">Rad51 N-terminal domain-like protein</fullName>
    </submittedName>
</protein>
<evidence type="ECO:0000313" key="2">
    <source>
        <dbReference type="EMBL" id="ODQ67023.1"/>
    </source>
</evidence>
<dbReference type="GO" id="GO:0003697">
    <property type="term" value="F:single-stranded DNA binding"/>
    <property type="evidence" value="ECO:0007669"/>
    <property type="project" value="TreeGrafter"/>
</dbReference>
<reference evidence="2 3" key="1">
    <citation type="journal article" date="2016" name="Proc. Natl. Acad. Sci. U.S.A.">
        <title>Comparative genomics of biotechnologically important yeasts.</title>
        <authorList>
            <person name="Riley R."/>
            <person name="Haridas S."/>
            <person name="Wolfe K.H."/>
            <person name="Lopes M.R."/>
            <person name="Hittinger C.T."/>
            <person name="Goeker M."/>
            <person name="Salamov A.A."/>
            <person name="Wisecaver J.H."/>
            <person name="Long T.M."/>
            <person name="Calvey C.H."/>
            <person name="Aerts A.L."/>
            <person name="Barry K.W."/>
            <person name="Choi C."/>
            <person name="Clum A."/>
            <person name="Coughlan A.Y."/>
            <person name="Deshpande S."/>
            <person name="Douglass A.P."/>
            <person name="Hanson S.J."/>
            <person name="Klenk H.-P."/>
            <person name="LaButti K.M."/>
            <person name="Lapidus A."/>
            <person name="Lindquist E.A."/>
            <person name="Lipzen A.M."/>
            <person name="Meier-Kolthoff J.P."/>
            <person name="Ohm R.A."/>
            <person name="Otillar R.P."/>
            <person name="Pangilinan J.L."/>
            <person name="Peng Y."/>
            <person name="Rokas A."/>
            <person name="Rosa C.A."/>
            <person name="Scheuner C."/>
            <person name="Sibirny A.A."/>
            <person name="Slot J.C."/>
            <person name="Stielow J.B."/>
            <person name="Sun H."/>
            <person name="Kurtzman C.P."/>
            <person name="Blackwell M."/>
            <person name="Grigoriev I.V."/>
            <person name="Jeffries T.W."/>
        </authorList>
    </citation>
    <scope>NUCLEOTIDE SEQUENCE [LARGE SCALE GENOMIC DNA]</scope>
    <source>
        <strain evidence="2 3">DSM 6958</strain>
    </source>
</reference>
<dbReference type="InterPro" id="IPR010995">
    <property type="entry name" value="DNA_repair_Rad51/TF_NusA_a-hlx"/>
</dbReference>
<dbReference type="GO" id="GO:0008094">
    <property type="term" value="F:ATP-dependent activity, acting on DNA"/>
    <property type="evidence" value="ECO:0007669"/>
    <property type="project" value="TreeGrafter"/>
</dbReference>
<dbReference type="EMBL" id="KV454407">
    <property type="protein sequence ID" value="ODQ67023.1"/>
    <property type="molecule type" value="Genomic_DNA"/>
</dbReference>
<dbReference type="GO" id="GO:0006312">
    <property type="term" value="P:mitotic recombination"/>
    <property type="evidence" value="ECO:0007669"/>
    <property type="project" value="TreeGrafter"/>
</dbReference>